<dbReference type="AlphaFoldDB" id="A0A918MH47"/>
<dbReference type="Pfam" id="PF00353">
    <property type="entry name" value="HemolysinCabind"/>
    <property type="match status" value="1"/>
</dbReference>
<evidence type="ECO:0000256" key="2">
    <source>
        <dbReference type="ARBA" id="ARBA00022525"/>
    </source>
</evidence>
<dbReference type="InterPro" id="IPR035940">
    <property type="entry name" value="CAP_sf"/>
</dbReference>
<comment type="caution">
    <text evidence="3">The sequence shown here is derived from an EMBL/GenBank/DDBJ whole genome shotgun (WGS) entry which is preliminary data.</text>
</comment>
<dbReference type="InterPro" id="IPR011049">
    <property type="entry name" value="Serralysin-like_metalloprot_C"/>
</dbReference>
<evidence type="ECO:0000313" key="4">
    <source>
        <dbReference type="Proteomes" id="UP000628984"/>
    </source>
</evidence>
<organism evidence="3 4">
    <name type="scientific">Gemmobacter lanyuensis</name>
    <dbReference type="NCBI Taxonomy" id="1054497"/>
    <lineage>
        <taxon>Bacteria</taxon>
        <taxon>Pseudomonadati</taxon>
        <taxon>Pseudomonadota</taxon>
        <taxon>Alphaproteobacteria</taxon>
        <taxon>Rhodobacterales</taxon>
        <taxon>Paracoccaceae</taxon>
        <taxon>Gemmobacter</taxon>
    </lineage>
</organism>
<evidence type="ECO:0000313" key="3">
    <source>
        <dbReference type="EMBL" id="GGW22028.1"/>
    </source>
</evidence>
<dbReference type="SUPFAM" id="SSF55797">
    <property type="entry name" value="PR-1-like"/>
    <property type="match status" value="1"/>
</dbReference>
<name>A0A918MH47_9RHOB</name>
<gene>
    <name evidence="3" type="ORF">GCM10011452_04470</name>
</gene>
<keyword evidence="2" id="KW-0964">Secreted</keyword>
<dbReference type="PANTHER" id="PTHR38340">
    <property type="entry name" value="S-LAYER PROTEIN"/>
    <property type="match status" value="1"/>
</dbReference>
<dbReference type="EMBL" id="BMYQ01000001">
    <property type="protein sequence ID" value="GGW22028.1"/>
    <property type="molecule type" value="Genomic_DNA"/>
</dbReference>
<evidence type="ECO:0008006" key="5">
    <source>
        <dbReference type="Google" id="ProtNLM"/>
    </source>
</evidence>
<sequence>MTITALEQYAIELVNRARLDPLAEARRFGFDLNAGLSPGTIDGTARQVLAPNELLAAAANRHGEWIDSTDTFSHYEGSATNSYYDPGDRMSMAGYSFVRSWSWGENIALVDVETRSAEDAITAMHRNWLFSAAHRAAMFQSDFRELGYAQVMGRYSGMDVSIGVQNFAHSGTAAFVTGVVYNDRNGDASYSVGEGRSGIGLRILDGDSTTSAEAGGYALGGTLGSTVTLQIGYGADRTLLRTSLVDGNVKVDVANGNLLRVAGDVTLLDGSAISNVTALGRSESDLTGNGAANVLVGSGARNVLRGEGGNDVLRGGAGWDQLRGGAGADVLDGGGGNDRLNGGAGNDRLIGGGGADGFVLQTGGGADRIVDFRLAHGDWLQLDDALWSGTLTASQVVGRHADIVSGGVLFDFGGGDRLFLQDVTTLNGLAAAIDII</sequence>
<dbReference type="GO" id="GO:0005576">
    <property type="term" value="C:extracellular region"/>
    <property type="evidence" value="ECO:0007669"/>
    <property type="project" value="UniProtKB-SubCell"/>
</dbReference>
<dbReference type="GO" id="GO:0005509">
    <property type="term" value="F:calcium ion binding"/>
    <property type="evidence" value="ECO:0007669"/>
    <property type="project" value="InterPro"/>
</dbReference>
<dbReference type="InterPro" id="IPR001343">
    <property type="entry name" value="Hemolysn_Ca-bd"/>
</dbReference>
<dbReference type="SUPFAM" id="SSF51120">
    <property type="entry name" value="beta-Roll"/>
    <property type="match status" value="1"/>
</dbReference>
<reference evidence="3" key="2">
    <citation type="submission" date="2020-09" db="EMBL/GenBank/DDBJ databases">
        <authorList>
            <person name="Sun Q."/>
            <person name="Kim S."/>
        </authorList>
    </citation>
    <scope>NUCLEOTIDE SEQUENCE</scope>
    <source>
        <strain evidence="3">KCTC 23714</strain>
    </source>
</reference>
<dbReference type="Gene3D" id="2.150.10.10">
    <property type="entry name" value="Serralysin-like metalloprotease, C-terminal"/>
    <property type="match status" value="1"/>
</dbReference>
<protein>
    <recommendedName>
        <fullName evidence="5">SCP domain-containing protein</fullName>
    </recommendedName>
</protein>
<dbReference type="Proteomes" id="UP000628984">
    <property type="component" value="Unassembled WGS sequence"/>
</dbReference>
<dbReference type="PANTHER" id="PTHR38340:SF1">
    <property type="entry name" value="S-LAYER PROTEIN"/>
    <property type="match status" value="1"/>
</dbReference>
<dbReference type="RefSeq" id="WP_189632168.1">
    <property type="nucleotide sequence ID" value="NZ_BMYQ01000001.1"/>
</dbReference>
<dbReference type="PRINTS" id="PR00313">
    <property type="entry name" value="CABNDNGRPT"/>
</dbReference>
<proteinExistence type="predicted"/>
<comment type="subcellular location">
    <subcellularLocation>
        <location evidence="1">Secreted</location>
    </subcellularLocation>
</comment>
<accession>A0A918MH47</accession>
<evidence type="ECO:0000256" key="1">
    <source>
        <dbReference type="ARBA" id="ARBA00004613"/>
    </source>
</evidence>
<dbReference type="InterPro" id="IPR018511">
    <property type="entry name" value="Hemolysin-typ_Ca-bd_CS"/>
</dbReference>
<dbReference type="PROSITE" id="PS00330">
    <property type="entry name" value="HEMOLYSIN_CALCIUM"/>
    <property type="match status" value="4"/>
</dbReference>
<reference evidence="3" key="1">
    <citation type="journal article" date="2014" name="Int. J. Syst. Evol. Microbiol.">
        <title>Complete genome sequence of Corynebacterium casei LMG S-19264T (=DSM 44701T), isolated from a smear-ripened cheese.</title>
        <authorList>
            <consortium name="US DOE Joint Genome Institute (JGI-PGF)"/>
            <person name="Walter F."/>
            <person name="Albersmeier A."/>
            <person name="Kalinowski J."/>
            <person name="Ruckert C."/>
        </authorList>
    </citation>
    <scope>NUCLEOTIDE SEQUENCE</scope>
    <source>
        <strain evidence="3">KCTC 23714</strain>
    </source>
</reference>
<keyword evidence="4" id="KW-1185">Reference proteome</keyword>
<dbReference type="CDD" id="cd05379">
    <property type="entry name" value="CAP_bacterial"/>
    <property type="match status" value="1"/>
</dbReference>
<dbReference type="InterPro" id="IPR050557">
    <property type="entry name" value="RTX_toxin/Mannuronan_C5-epim"/>
</dbReference>
<dbReference type="Gene3D" id="3.40.33.10">
    <property type="entry name" value="CAP"/>
    <property type="match status" value="1"/>
</dbReference>